<keyword evidence="4" id="KW-1185">Reference proteome</keyword>
<dbReference type="InterPro" id="IPR058520">
    <property type="entry name" value="DUF8207"/>
</dbReference>
<name>A0AAW1KKZ7_POPJA</name>
<comment type="caution">
    <text evidence="3">The sequence shown here is derived from an EMBL/GenBank/DDBJ whole genome shotgun (WGS) entry which is preliminary data.</text>
</comment>
<feature type="region of interest" description="Disordered" evidence="1">
    <location>
        <begin position="72"/>
        <end position="91"/>
    </location>
</feature>
<protein>
    <recommendedName>
        <fullName evidence="2">DUF8207 domain-containing protein</fullName>
    </recommendedName>
</protein>
<dbReference type="Proteomes" id="UP001458880">
    <property type="component" value="Unassembled WGS sequence"/>
</dbReference>
<evidence type="ECO:0000256" key="1">
    <source>
        <dbReference type="SAM" id="MobiDB-lite"/>
    </source>
</evidence>
<feature type="domain" description="DUF8207" evidence="2">
    <location>
        <begin position="130"/>
        <end position="227"/>
    </location>
</feature>
<accession>A0AAW1KKZ7</accession>
<proteinExistence type="predicted"/>
<dbReference type="EMBL" id="JASPKY010000213">
    <property type="protein sequence ID" value="KAK9720134.1"/>
    <property type="molecule type" value="Genomic_DNA"/>
</dbReference>
<evidence type="ECO:0000259" key="2">
    <source>
        <dbReference type="Pfam" id="PF26634"/>
    </source>
</evidence>
<organism evidence="3 4">
    <name type="scientific">Popillia japonica</name>
    <name type="common">Japanese beetle</name>
    <dbReference type="NCBI Taxonomy" id="7064"/>
    <lineage>
        <taxon>Eukaryota</taxon>
        <taxon>Metazoa</taxon>
        <taxon>Ecdysozoa</taxon>
        <taxon>Arthropoda</taxon>
        <taxon>Hexapoda</taxon>
        <taxon>Insecta</taxon>
        <taxon>Pterygota</taxon>
        <taxon>Neoptera</taxon>
        <taxon>Endopterygota</taxon>
        <taxon>Coleoptera</taxon>
        <taxon>Polyphaga</taxon>
        <taxon>Scarabaeiformia</taxon>
        <taxon>Scarabaeidae</taxon>
        <taxon>Rutelinae</taxon>
        <taxon>Popillia</taxon>
    </lineage>
</organism>
<evidence type="ECO:0000313" key="4">
    <source>
        <dbReference type="Proteomes" id="UP001458880"/>
    </source>
</evidence>
<sequence>MNEKNRALKLKILKAARAIRKKHMQLKLGRVETNELLEKTFKPIVEPLTKLDSTFKHEMESIKEPLLEMATQHDESDQLTAPPSTPPSTLQRTSILQPYVGRPLQEYFYESEPLPRSYIRGLLQARSKAYDTTFGPILDLNTNQIKMGKTILNFVKNDIVINEKLYKGTEGLYELLFKAQPKNYTEEDKDSYRKILLETYMLHRNFHPANQMRGSKSLKYGNVIKPLISHRISGEGHMVTSTKPYQYVYWDNVNELVDRLKLLTASQTAGNTNHNNEIMSIIEELREADVVQ</sequence>
<dbReference type="Pfam" id="PF26634">
    <property type="entry name" value="DUF8207"/>
    <property type="match status" value="1"/>
</dbReference>
<evidence type="ECO:0000313" key="3">
    <source>
        <dbReference type="EMBL" id="KAK9720134.1"/>
    </source>
</evidence>
<gene>
    <name evidence="3" type="ORF">QE152_g22216</name>
</gene>
<dbReference type="AlphaFoldDB" id="A0AAW1KKZ7"/>
<reference evidence="3 4" key="1">
    <citation type="journal article" date="2024" name="BMC Genomics">
        <title>De novo assembly and annotation of Popillia japonica's genome with initial clues to its potential as an invasive pest.</title>
        <authorList>
            <person name="Cucini C."/>
            <person name="Boschi S."/>
            <person name="Funari R."/>
            <person name="Cardaioli E."/>
            <person name="Iannotti N."/>
            <person name="Marturano G."/>
            <person name="Paoli F."/>
            <person name="Bruttini M."/>
            <person name="Carapelli A."/>
            <person name="Frati F."/>
            <person name="Nardi F."/>
        </authorList>
    </citation>
    <scope>NUCLEOTIDE SEQUENCE [LARGE SCALE GENOMIC DNA]</scope>
    <source>
        <strain evidence="3">DMR45628</strain>
    </source>
</reference>
<dbReference type="PANTHER" id="PTHR35374:SF1">
    <property type="entry name" value="PROTEIN KINASE DOMAIN-CONTAINING PROTEIN"/>
    <property type="match status" value="1"/>
</dbReference>
<dbReference type="PANTHER" id="PTHR35374">
    <property type="entry name" value="CYCLIN-DEPENDENT KINASE 11A-LIKE"/>
    <property type="match status" value="1"/>
</dbReference>